<dbReference type="Pfam" id="PF03062">
    <property type="entry name" value="MBOAT"/>
    <property type="match status" value="1"/>
</dbReference>
<feature type="transmembrane region" description="Helical" evidence="8">
    <location>
        <begin position="364"/>
        <end position="382"/>
    </location>
</feature>
<dbReference type="RefSeq" id="WP_151971338.1">
    <property type="nucleotide sequence ID" value="NZ_AP019860.1"/>
</dbReference>
<gene>
    <name evidence="9" type="ORF">UABAM_05722</name>
</gene>
<keyword evidence="3 7" id="KW-1003">Cell membrane</keyword>
<sequence length="473" mass="55746">MLFNSIAFLFFAFIFTTIYFYLRGQYRLLWILLCSYVFYGWWDYRFLILIAFSTAVDFFIAQYLHRESTVRKRRLLLVVSVCTNLAVLGFFKYCNFFIDSFSLILIHVFGENTHLQTLDIILPVGISFYTFQSMSYTIDVYRNKILPEKNAIMFASYIAFFPQLVAGPIVRARQLLPQFHQDQKFNWNQFTLGFAQVLVGYFKKIVVADSLVIVIDQVFTAPNNFNALNITLGVVLYSFQIYCDFSGYSDIAIGFARMLGFEFPVNFRMPYFSRNFSEFWTRWHISLSSWLRDYVYIPLGGNRNGRINTYKNLLITMLLGGLWHGANWKFVFWGFLHGLYLILQRMASPLYQRVNRYLPHIVQIALAMTTTYILTCAAWIFFRSESFTKALEIFHLIFTGDWSLHNLKNKFPLVKSIFVILLLLTCEIAHCKWNFTNVILHHPRLRIFIFATILWTIALLGTFNETAFIYFQF</sequence>
<evidence type="ECO:0000256" key="3">
    <source>
        <dbReference type="ARBA" id="ARBA00022475"/>
    </source>
</evidence>
<feature type="transmembrane region" description="Helical" evidence="8">
    <location>
        <begin position="118"/>
        <end position="138"/>
    </location>
</feature>
<accession>A0A5S9ISG2</accession>
<dbReference type="GO" id="GO:0005886">
    <property type="term" value="C:plasma membrane"/>
    <property type="evidence" value="ECO:0007669"/>
    <property type="project" value="UniProtKB-SubCell"/>
</dbReference>
<dbReference type="InterPro" id="IPR024194">
    <property type="entry name" value="Ac/AlaTfrase_AlgI/DltB"/>
</dbReference>
<dbReference type="PIRSF" id="PIRSF016636">
    <property type="entry name" value="AlgI_DltB"/>
    <property type="match status" value="1"/>
</dbReference>
<protein>
    <submittedName>
        <fullName evidence="9">Membrane-bound O-acyltransferase family protein</fullName>
    </submittedName>
</protein>
<comment type="similarity">
    <text evidence="2 7">Belongs to the membrane-bound acyltransferase family.</text>
</comment>
<dbReference type="InterPro" id="IPR051085">
    <property type="entry name" value="MB_O-acyltransferase"/>
</dbReference>
<evidence type="ECO:0000256" key="8">
    <source>
        <dbReference type="SAM" id="Phobius"/>
    </source>
</evidence>
<keyword evidence="4 8" id="KW-0812">Transmembrane</keyword>
<dbReference type="GO" id="GO:0016746">
    <property type="term" value="F:acyltransferase activity"/>
    <property type="evidence" value="ECO:0007669"/>
    <property type="project" value="UniProtKB-KW"/>
</dbReference>
<feature type="transmembrane region" description="Helical" evidence="8">
    <location>
        <begin position="150"/>
        <end position="170"/>
    </location>
</feature>
<evidence type="ECO:0000313" key="9">
    <source>
        <dbReference type="EMBL" id="BBM87313.1"/>
    </source>
</evidence>
<keyword evidence="5 8" id="KW-1133">Transmembrane helix</keyword>
<evidence type="ECO:0000256" key="7">
    <source>
        <dbReference type="PIRNR" id="PIRNR016636"/>
    </source>
</evidence>
<keyword evidence="7 9" id="KW-0808">Transferase</keyword>
<evidence type="ECO:0000256" key="6">
    <source>
        <dbReference type="ARBA" id="ARBA00023136"/>
    </source>
</evidence>
<evidence type="ECO:0000313" key="10">
    <source>
        <dbReference type="Proteomes" id="UP000326354"/>
    </source>
</evidence>
<evidence type="ECO:0000256" key="4">
    <source>
        <dbReference type="ARBA" id="ARBA00022692"/>
    </source>
</evidence>
<feature type="transmembrane region" description="Helical" evidence="8">
    <location>
        <begin position="76"/>
        <end position="98"/>
    </location>
</feature>
<dbReference type="OrthoDB" id="9805788at2"/>
<evidence type="ECO:0000256" key="1">
    <source>
        <dbReference type="ARBA" id="ARBA00004651"/>
    </source>
</evidence>
<dbReference type="KEGG" id="uam:UABAM_05722"/>
<dbReference type="PANTHER" id="PTHR13285:SF18">
    <property type="entry name" value="PROTEIN-CYSTEINE N-PALMITOYLTRANSFERASE RASP"/>
    <property type="match status" value="1"/>
</dbReference>
<dbReference type="PIRSF" id="PIRSF500217">
    <property type="entry name" value="AlgI"/>
    <property type="match status" value="1"/>
</dbReference>
<evidence type="ECO:0000256" key="2">
    <source>
        <dbReference type="ARBA" id="ARBA00010323"/>
    </source>
</evidence>
<organism evidence="9 10">
    <name type="scientific">Uabimicrobium amorphum</name>
    <dbReference type="NCBI Taxonomy" id="2596890"/>
    <lineage>
        <taxon>Bacteria</taxon>
        <taxon>Pseudomonadati</taxon>
        <taxon>Planctomycetota</taxon>
        <taxon>Candidatus Uabimicrobiia</taxon>
        <taxon>Candidatus Uabimicrobiales</taxon>
        <taxon>Candidatus Uabimicrobiaceae</taxon>
        <taxon>Candidatus Uabimicrobium</taxon>
    </lineage>
</organism>
<dbReference type="GO" id="GO:0042121">
    <property type="term" value="P:alginic acid biosynthetic process"/>
    <property type="evidence" value="ECO:0007669"/>
    <property type="project" value="InterPro"/>
</dbReference>
<dbReference type="InterPro" id="IPR004299">
    <property type="entry name" value="MBOAT_fam"/>
</dbReference>
<feature type="transmembrane region" description="Helical" evidence="8">
    <location>
        <begin position="48"/>
        <end position="64"/>
    </location>
</feature>
<dbReference type="AlphaFoldDB" id="A0A5S9ISG2"/>
<feature type="transmembrane region" description="Helical" evidence="8">
    <location>
        <begin position="447"/>
        <end position="471"/>
    </location>
</feature>
<dbReference type="PANTHER" id="PTHR13285">
    <property type="entry name" value="ACYLTRANSFERASE"/>
    <property type="match status" value="1"/>
</dbReference>
<dbReference type="EMBL" id="AP019860">
    <property type="protein sequence ID" value="BBM87313.1"/>
    <property type="molecule type" value="Genomic_DNA"/>
</dbReference>
<keyword evidence="6 7" id="KW-0472">Membrane</keyword>
<comment type="subcellular location">
    <subcellularLocation>
        <location evidence="1">Cell membrane</location>
        <topology evidence="1">Multi-pass membrane protein</topology>
    </subcellularLocation>
</comment>
<dbReference type="Proteomes" id="UP000326354">
    <property type="component" value="Chromosome"/>
</dbReference>
<reference evidence="9 10" key="1">
    <citation type="submission" date="2019-08" db="EMBL/GenBank/DDBJ databases">
        <title>Complete genome sequence of Candidatus Uab amorphum.</title>
        <authorList>
            <person name="Shiratori T."/>
            <person name="Suzuki S."/>
            <person name="Kakizawa Y."/>
            <person name="Ishida K."/>
        </authorList>
    </citation>
    <scope>NUCLEOTIDE SEQUENCE [LARGE SCALE GENOMIC DNA]</scope>
    <source>
        <strain evidence="9 10">SRT547</strain>
    </source>
</reference>
<keyword evidence="7 9" id="KW-0012">Acyltransferase</keyword>
<evidence type="ECO:0000256" key="5">
    <source>
        <dbReference type="ARBA" id="ARBA00022989"/>
    </source>
</evidence>
<keyword evidence="10" id="KW-1185">Reference proteome</keyword>
<dbReference type="InterPro" id="IPR028362">
    <property type="entry name" value="AlgI"/>
</dbReference>
<proteinExistence type="inferred from homology"/>
<name>A0A5S9ISG2_UABAM</name>
<feature type="transmembrane region" description="Helical" evidence="8">
    <location>
        <begin position="6"/>
        <end position="22"/>
    </location>
</feature>